<dbReference type="AlphaFoldDB" id="A0A318D0U2"/>
<proteinExistence type="predicted"/>
<gene>
    <name evidence="1" type="ORF">DL796_11395</name>
</gene>
<protein>
    <submittedName>
        <fullName evidence="1">Uncharacterized protein</fullName>
    </submittedName>
</protein>
<evidence type="ECO:0000313" key="1">
    <source>
        <dbReference type="EMBL" id="PXF62403.1"/>
    </source>
</evidence>
<dbReference type="OrthoDB" id="6192998at2"/>
<name>A0A318D0U2_9GAMM</name>
<comment type="caution">
    <text evidence="1">The sequence shown here is derived from an EMBL/GenBank/DDBJ whole genome shotgun (WGS) entry which is preliminary data.</text>
</comment>
<sequence length="194" mass="21058">MKVWLKLAVSGVAVAGMLLLAMGSEQPARLTNITSKAPIPIQHGVLEEGLTIVAEDKSFELKGGERFVSPFQSNLWTYGCDINSINGKNVLNSSTQAQLCGGKKVHVFYGNNPEPLYGVLVLNSSIATAKGPASRSYMIKVPSDKIAHAREGNTAVAFEIMKWDSKSRWSHTGAISTTEKTAYSWILWVSAYPL</sequence>
<dbReference type="Proteomes" id="UP000247689">
    <property type="component" value="Unassembled WGS sequence"/>
</dbReference>
<dbReference type="EMBL" id="QICH01000004">
    <property type="protein sequence ID" value="PXF62403.1"/>
    <property type="molecule type" value="Genomic_DNA"/>
</dbReference>
<keyword evidence="2" id="KW-1185">Reference proteome</keyword>
<accession>A0A318D0U2</accession>
<reference evidence="1 2" key="1">
    <citation type="submission" date="2018-05" db="EMBL/GenBank/DDBJ databases">
        <title>Kangiella spongicola genome sequence.</title>
        <authorList>
            <person name="Maclea K.S."/>
            <person name="Goen A.E."/>
            <person name="Kelley C."/>
            <person name="Underriner A."/>
            <person name="Silverwood T."/>
            <person name="Trachtenberg A.M."/>
        </authorList>
    </citation>
    <scope>NUCLEOTIDE SEQUENCE [LARGE SCALE GENOMIC DNA]</scope>
    <source>
        <strain evidence="1 2">ATCC BAA-2076</strain>
    </source>
</reference>
<evidence type="ECO:0000313" key="2">
    <source>
        <dbReference type="Proteomes" id="UP000247689"/>
    </source>
</evidence>
<dbReference type="RefSeq" id="WP_110201836.1">
    <property type="nucleotide sequence ID" value="NZ_QICH01000004.1"/>
</dbReference>
<organism evidence="1 2">
    <name type="scientific">Kangiella spongicola</name>
    <dbReference type="NCBI Taxonomy" id="796379"/>
    <lineage>
        <taxon>Bacteria</taxon>
        <taxon>Pseudomonadati</taxon>
        <taxon>Pseudomonadota</taxon>
        <taxon>Gammaproteobacteria</taxon>
        <taxon>Kangiellales</taxon>
        <taxon>Kangiellaceae</taxon>
        <taxon>Kangiella</taxon>
    </lineage>
</organism>